<reference evidence="7 8" key="1">
    <citation type="submission" date="2019-02" db="EMBL/GenBank/DDBJ databases">
        <title>Genomic Encyclopedia of Type Strains, Phase IV (KMG-IV): sequencing the most valuable type-strain genomes for metagenomic binning, comparative biology and taxonomic classification.</title>
        <authorList>
            <person name="Goeker M."/>
        </authorList>
    </citation>
    <scope>NUCLEOTIDE SEQUENCE [LARGE SCALE GENOMIC DNA]</scope>
    <source>
        <strain evidence="7 8">K24</strain>
    </source>
</reference>
<keyword evidence="7" id="KW-0503">Monooxygenase</keyword>
<dbReference type="GO" id="GO:0051537">
    <property type="term" value="F:2 iron, 2 sulfur cluster binding"/>
    <property type="evidence" value="ECO:0007669"/>
    <property type="project" value="UniProtKB-KW"/>
</dbReference>
<keyword evidence="7" id="KW-0489">Methyltransferase</keyword>
<feature type="domain" description="Rieske" evidence="6">
    <location>
        <begin position="7"/>
        <end position="109"/>
    </location>
</feature>
<dbReference type="CDD" id="cd08878">
    <property type="entry name" value="RHO_alpha_C_DMO-like"/>
    <property type="match status" value="1"/>
</dbReference>
<dbReference type="Proteomes" id="UP000292445">
    <property type="component" value="Unassembled WGS sequence"/>
</dbReference>
<evidence type="ECO:0000256" key="1">
    <source>
        <dbReference type="ARBA" id="ARBA00022714"/>
    </source>
</evidence>
<dbReference type="RefSeq" id="WP_130356087.1">
    <property type="nucleotide sequence ID" value="NZ_SGXC01000001.1"/>
</dbReference>
<sequence length="343" mass="38595">MFLRNTWYMAGWSGEIDGRMLARRIADTPLVFYRREDGRPVALHDRCPHRFAPLSRGRVEGDVVECGYHGLRFDGSGKCVGNPHGDGRIPQAAQVRAFPAIEKYTLLWVWLGEPALADASAIPDFSFLDDPARRRVDGYLHVRANYLLETDNLLDLSHTQFVHTNFHSSEAILKGRHEVRQDGRTVHSNLWCPDGEASPMFAKRLPGYDGRSPVDQWLDMRWDPPCLLRLDTGVTPAGRPREEGGQSFTAHIVTPETETSTHYFFAHSRNFRVADEEMDRAIAHWQQVGFGQQDKPMLEAVQQAMGTADLMSLKPVLLPIDTAAVRARRVVGQLLEEEAGRGG</sequence>
<dbReference type="GO" id="GO:0004497">
    <property type="term" value="F:monooxygenase activity"/>
    <property type="evidence" value="ECO:0007669"/>
    <property type="project" value="UniProtKB-KW"/>
</dbReference>
<proteinExistence type="predicted"/>
<keyword evidence="3" id="KW-0560">Oxidoreductase</keyword>
<dbReference type="GO" id="GO:0032259">
    <property type="term" value="P:methylation"/>
    <property type="evidence" value="ECO:0007669"/>
    <property type="project" value="UniProtKB-KW"/>
</dbReference>
<dbReference type="PROSITE" id="PS51296">
    <property type="entry name" value="RIESKE"/>
    <property type="match status" value="1"/>
</dbReference>
<keyword evidence="8" id="KW-1185">Reference proteome</keyword>
<name>A0A4Q7NIC4_9BURK</name>
<dbReference type="PANTHER" id="PTHR21266">
    <property type="entry name" value="IRON-SULFUR DOMAIN CONTAINING PROTEIN"/>
    <property type="match status" value="1"/>
</dbReference>
<dbReference type="InterPro" id="IPR050584">
    <property type="entry name" value="Cholesterol_7-desaturase"/>
</dbReference>
<dbReference type="SUPFAM" id="SSF50022">
    <property type="entry name" value="ISP domain"/>
    <property type="match status" value="1"/>
</dbReference>
<dbReference type="AlphaFoldDB" id="A0A4Q7NIC4"/>
<keyword evidence="2" id="KW-0479">Metal-binding</keyword>
<dbReference type="Pfam" id="PF00355">
    <property type="entry name" value="Rieske"/>
    <property type="match status" value="1"/>
</dbReference>
<protein>
    <submittedName>
        <fullName evidence="7">Vanillate O-demethylase monooxygenase subunit</fullName>
    </submittedName>
</protein>
<dbReference type="Pfam" id="PF19112">
    <property type="entry name" value="VanA_C"/>
    <property type="match status" value="1"/>
</dbReference>
<evidence type="ECO:0000256" key="3">
    <source>
        <dbReference type="ARBA" id="ARBA00023002"/>
    </source>
</evidence>
<evidence type="ECO:0000256" key="2">
    <source>
        <dbReference type="ARBA" id="ARBA00022723"/>
    </source>
</evidence>
<gene>
    <name evidence="7" type="ORF">EV675_0774</name>
</gene>
<dbReference type="InterPro" id="IPR036922">
    <property type="entry name" value="Rieske_2Fe-2S_sf"/>
</dbReference>
<keyword evidence="1" id="KW-0001">2Fe-2S</keyword>
<keyword evidence="4" id="KW-0408">Iron</keyword>
<comment type="caution">
    <text evidence="7">The sequence shown here is derived from an EMBL/GenBank/DDBJ whole genome shotgun (WGS) entry which is preliminary data.</text>
</comment>
<keyword evidence="7" id="KW-0808">Transferase</keyword>
<dbReference type="InterPro" id="IPR017941">
    <property type="entry name" value="Rieske_2Fe-2S"/>
</dbReference>
<accession>A0A4Q7NIC4</accession>
<evidence type="ECO:0000259" key="6">
    <source>
        <dbReference type="PROSITE" id="PS51296"/>
    </source>
</evidence>
<keyword evidence="5" id="KW-0411">Iron-sulfur</keyword>
<dbReference type="Gene3D" id="3.90.380.10">
    <property type="entry name" value="Naphthalene 1,2-dioxygenase Alpha Subunit, Chain A, domain 1"/>
    <property type="match status" value="1"/>
</dbReference>
<dbReference type="EMBL" id="SGXC01000001">
    <property type="protein sequence ID" value="RZS84755.1"/>
    <property type="molecule type" value="Genomic_DNA"/>
</dbReference>
<evidence type="ECO:0000313" key="7">
    <source>
        <dbReference type="EMBL" id="RZS84755.1"/>
    </source>
</evidence>
<evidence type="ECO:0000256" key="5">
    <source>
        <dbReference type="ARBA" id="ARBA00023014"/>
    </source>
</evidence>
<dbReference type="GO" id="GO:0008168">
    <property type="term" value="F:methyltransferase activity"/>
    <property type="evidence" value="ECO:0007669"/>
    <property type="project" value="UniProtKB-KW"/>
</dbReference>
<dbReference type="OrthoDB" id="9790995at2"/>
<dbReference type="Gene3D" id="2.102.10.10">
    <property type="entry name" value="Rieske [2Fe-2S] iron-sulphur domain"/>
    <property type="match status" value="1"/>
</dbReference>
<dbReference type="InterPro" id="IPR044043">
    <property type="entry name" value="VanA_C_cat"/>
</dbReference>
<dbReference type="GO" id="GO:0046872">
    <property type="term" value="F:metal ion binding"/>
    <property type="evidence" value="ECO:0007669"/>
    <property type="project" value="UniProtKB-KW"/>
</dbReference>
<evidence type="ECO:0000313" key="8">
    <source>
        <dbReference type="Proteomes" id="UP000292445"/>
    </source>
</evidence>
<dbReference type="SUPFAM" id="SSF55961">
    <property type="entry name" value="Bet v1-like"/>
    <property type="match status" value="1"/>
</dbReference>
<evidence type="ECO:0000256" key="4">
    <source>
        <dbReference type="ARBA" id="ARBA00023004"/>
    </source>
</evidence>
<dbReference type="PANTHER" id="PTHR21266:SF60">
    <property type="entry name" value="3-KETOSTEROID-9-ALPHA-MONOOXYGENASE, OXYGENASE COMPONENT"/>
    <property type="match status" value="1"/>
</dbReference>
<organism evidence="7 8">
    <name type="scientific">Pigmentiphaga kullae</name>
    <dbReference type="NCBI Taxonomy" id="151784"/>
    <lineage>
        <taxon>Bacteria</taxon>
        <taxon>Pseudomonadati</taxon>
        <taxon>Pseudomonadota</taxon>
        <taxon>Betaproteobacteria</taxon>
        <taxon>Burkholderiales</taxon>
        <taxon>Alcaligenaceae</taxon>
        <taxon>Pigmentiphaga</taxon>
    </lineage>
</organism>